<evidence type="ECO:0000256" key="1">
    <source>
        <dbReference type="SAM" id="MobiDB-lite"/>
    </source>
</evidence>
<dbReference type="Proteomes" id="UP000199659">
    <property type="component" value="Unassembled WGS sequence"/>
</dbReference>
<dbReference type="EMBL" id="FOYZ01000006">
    <property type="protein sequence ID" value="SFR80712.1"/>
    <property type="molecule type" value="Genomic_DNA"/>
</dbReference>
<dbReference type="STRING" id="37658.SAMN05661086_01824"/>
<protein>
    <submittedName>
        <fullName evidence="2">Uncharacterized protein</fullName>
    </submittedName>
</protein>
<organism evidence="2 3">
    <name type="scientific">Anaeromicropila populeti</name>
    <dbReference type="NCBI Taxonomy" id="37658"/>
    <lineage>
        <taxon>Bacteria</taxon>
        <taxon>Bacillati</taxon>
        <taxon>Bacillota</taxon>
        <taxon>Clostridia</taxon>
        <taxon>Lachnospirales</taxon>
        <taxon>Lachnospiraceae</taxon>
        <taxon>Anaeromicropila</taxon>
    </lineage>
</organism>
<evidence type="ECO:0000313" key="3">
    <source>
        <dbReference type="Proteomes" id="UP000199659"/>
    </source>
</evidence>
<dbReference type="RefSeq" id="WP_092560375.1">
    <property type="nucleotide sequence ID" value="NZ_FOYZ01000006.1"/>
</dbReference>
<dbReference type="AlphaFoldDB" id="A0A1I6JP09"/>
<proteinExistence type="predicted"/>
<feature type="region of interest" description="Disordered" evidence="1">
    <location>
        <begin position="1"/>
        <end position="36"/>
    </location>
</feature>
<sequence>MTDKEKEKQRREEEERREEGKKKQSRGNMKDCPNNIMRQKKWKRNIIRNFISRIFDIWYTSI</sequence>
<accession>A0A1I6JP09</accession>
<reference evidence="2 3" key="1">
    <citation type="submission" date="2016-10" db="EMBL/GenBank/DDBJ databases">
        <authorList>
            <person name="de Groot N.N."/>
        </authorList>
    </citation>
    <scope>NUCLEOTIDE SEQUENCE [LARGE SCALE GENOMIC DNA]</scope>
    <source>
        <strain evidence="2 3">743A</strain>
    </source>
</reference>
<name>A0A1I6JP09_9FIRM</name>
<gene>
    <name evidence="2" type="ORF">SAMN05661086_01824</name>
</gene>
<evidence type="ECO:0000313" key="2">
    <source>
        <dbReference type="EMBL" id="SFR80712.1"/>
    </source>
</evidence>
<feature type="compositionally biased region" description="Basic and acidic residues" evidence="1">
    <location>
        <begin position="1"/>
        <end position="22"/>
    </location>
</feature>
<keyword evidence="3" id="KW-1185">Reference proteome</keyword>